<feature type="transmembrane region" description="Helical" evidence="2">
    <location>
        <begin position="594"/>
        <end position="619"/>
    </location>
</feature>
<evidence type="ECO:0000256" key="1">
    <source>
        <dbReference type="SAM" id="MobiDB-lite"/>
    </source>
</evidence>
<evidence type="ECO:0000256" key="2">
    <source>
        <dbReference type="SAM" id="Phobius"/>
    </source>
</evidence>
<keyword evidence="2" id="KW-0812">Transmembrane</keyword>
<evidence type="ECO:0000313" key="4">
    <source>
        <dbReference type="Proteomes" id="UP001159363"/>
    </source>
</evidence>
<reference evidence="3 4" key="1">
    <citation type="submission" date="2023-02" db="EMBL/GenBank/DDBJ databases">
        <title>LHISI_Scaffold_Assembly.</title>
        <authorList>
            <person name="Stuart O.P."/>
            <person name="Cleave R."/>
            <person name="Magrath M.J.L."/>
            <person name="Mikheyev A.S."/>
        </authorList>
    </citation>
    <scope>NUCLEOTIDE SEQUENCE [LARGE SCALE GENOMIC DNA]</scope>
    <source>
        <strain evidence="3">Daus_M_001</strain>
        <tissue evidence="3">Leg muscle</tissue>
    </source>
</reference>
<name>A0ABQ9I1C9_9NEOP</name>
<dbReference type="Proteomes" id="UP001159363">
    <property type="component" value="Chromosome 3"/>
</dbReference>
<accession>A0ABQ9I1C9</accession>
<keyword evidence="2" id="KW-1133">Transmembrane helix</keyword>
<comment type="caution">
    <text evidence="3">The sequence shown here is derived from an EMBL/GenBank/DDBJ whole genome shotgun (WGS) entry which is preliminary data.</text>
</comment>
<feature type="transmembrane region" description="Helical" evidence="2">
    <location>
        <begin position="530"/>
        <end position="550"/>
    </location>
</feature>
<feature type="region of interest" description="Disordered" evidence="1">
    <location>
        <begin position="641"/>
        <end position="668"/>
    </location>
</feature>
<feature type="region of interest" description="Disordered" evidence="1">
    <location>
        <begin position="396"/>
        <end position="416"/>
    </location>
</feature>
<proteinExistence type="predicted"/>
<sequence length="863" mass="95553">MPGKGCIELFRSRPAEYKLCDGSGVFVERRGTEFRTIEEQAAREVTSVREVSTTRCHWSAGFLGDLPYFLPLHSGAATHSPHITFIGSPELESFPIKTQVGGAACLLNATPHSDPSDDADLSRCSEYFPLAMPVCWLRVHVLDICAAGNLAAVPNYISYRSRKVQSEFLVQQHTTIKVSIDVNGYDDSVDEVSDSKDGVPLAFSTHFSNEFPQTSGMKKAEGIEKACSFAATKMKRGGESCGWLMGSVNGKVPSYCKLLWVDYGGGKESVEWMVTCVKDDCGHCIIVPSFPVWWRKFTQFELAAAIPAIERKSNRRTHVKLRKCWPFGTASICCDGGVFHELHASRPLGGPAGLQVWAPRNLGLPSALSYVTLTTLLLGCEHLSWKRESWKCRRRHNPPASIPGEHLHPRGRPSRFVTRDNSSDFQILHNDVIRPLVAQSVCAPQSGVPEALGTNSRQGMGTTLQTKRTGFYYLRGRSQYLRMRESCPTMPLVSEFSRGPPVSAPPPPNHSGAAPYLTSLHRHRLLRPRYPVYKVVYITRVLSLFTIMFLRAQRLEMEARGFRDSAAILDSGLPVLSIWSRDRHIGFRHVGRQYAAIFVAIMSPYWTTILVANLLSFMLCHTMSPPLHSEGFLRPGDARMQIRNPSPSEKLNQWRKGNEENSPRTTTPQLRSQIQVVILGPCWRTATIQFKKKQDVTIQITSMKKKEIDVSEVVIDSPWQLRLDSPPLRTGHDSQRSPKQAGNADIGILGISKEEVYDAAGTTPEEVDGNTTLSSPSEEVDGTELVAYDSGSDVGVKAEGVDGSTDVGDPSEEVDGAADTMPEEVDGTVLLEVDAPNDVAILADELNGAGKTKRHLTRRRNRW</sequence>
<feature type="region of interest" description="Disordered" evidence="1">
    <location>
        <begin position="724"/>
        <end position="745"/>
    </location>
</feature>
<evidence type="ECO:0000313" key="3">
    <source>
        <dbReference type="EMBL" id="KAJ8889808.1"/>
    </source>
</evidence>
<organism evidence="3 4">
    <name type="scientific">Dryococelus australis</name>
    <dbReference type="NCBI Taxonomy" id="614101"/>
    <lineage>
        <taxon>Eukaryota</taxon>
        <taxon>Metazoa</taxon>
        <taxon>Ecdysozoa</taxon>
        <taxon>Arthropoda</taxon>
        <taxon>Hexapoda</taxon>
        <taxon>Insecta</taxon>
        <taxon>Pterygota</taxon>
        <taxon>Neoptera</taxon>
        <taxon>Polyneoptera</taxon>
        <taxon>Phasmatodea</taxon>
        <taxon>Verophasmatodea</taxon>
        <taxon>Anareolatae</taxon>
        <taxon>Phasmatidae</taxon>
        <taxon>Eurycanthinae</taxon>
        <taxon>Dryococelus</taxon>
    </lineage>
</organism>
<dbReference type="EMBL" id="JARBHB010000003">
    <property type="protein sequence ID" value="KAJ8889808.1"/>
    <property type="molecule type" value="Genomic_DNA"/>
</dbReference>
<keyword evidence="4" id="KW-1185">Reference proteome</keyword>
<keyword evidence="2" id="KW-0472">Membrane</keyword>
<protein>
    <submittedName>
        <fullName evidence="3">Uncharacterized protein</fullName>
    </submittedName>
</protein>
<gene>
    <name evidence="3" type="ORF">PR048_009312</name>
</gene>